<geneLocation type="plasmid" evidence="1 2">
    <name>pPP10</name>
</geneLocation>
<organism evidence="1 2">
    <name type="scientific">Persicobacter psychrovividus</name>
    <dbReference type="NCBI Taxonomy" id="387638"/>
    <lineage>
        <taxon>Bacteria</taxon>
        <taxon>Pseudomonadati</taxon>
        <taxon>Bacteroidota</taxon>
        <taxon>Cytophagia</taxon>
        <taxon>Cytophagales</taxon>
        <taxon>Persicobacteraceae</taxon>
        <taxon>Persicobacter</taxon>
    </lineage>
</organism>
<evidence type="ECO:0000313" key="1">
    <source>
        <dbReference type="EMBL" id="BDD02437.1"/>
    </source>
</evidence>
<keyword evidence="2" id="KW-1185">Reference proteome</keyword>
<protein>
    <submittedName>
        <fullName evidence="1">Uncharacterized protein</fullName>
    </submittedName>
</protein>
<accession>A0ABN6LH78</accession>
<dbReference type="Proteomes" id="UP001354989">
    <property type="component" value="Plasmid pPP10"/>
</dbReference>
<name>A0ABN6LH78_9BACT</name>
<sequence length="52" mass="6239">MNTDPYMVIQSLEKEHLYYTNKGFKIQSETFTDQSGMKRTILKHKDNSTYYN</sequence>
<dbReference type="EMBL" id="AP025302">
    <property type="protein sequence ID" value="BDD02437.1"/>
    <property type="molecule type" value="Genomic_DNA"/>
</dbReference>
<proteinExistence type="predicted"/>
<gene>
    <name evidence="1" type="ORF">PEPS_47170</name>
</gene>
<evidence type="ECO:0000313" key="2">
    <source>
        <dbReference type="Proteomes" id="UP001354989"/>
    </source>
</evidence>
<keyword evidence="1" id="KW-0614">Plasmid</keyword>
<reference evidence="1 2" key="1">
    <citation type="submission" date="2021-12" db="EMBL/GenBank/DDBJ databases">
        <title>Genome sequencing of bacteria with rrn-lacking chromosome and rrn-plasmid.</title>
        <authorList>
            <person name="Anda M."/>
            <person name="Iwasaki W."/>
        </authorList>
    </citation>
    <scope>NUCLEOTIDE SEQUENCE [LARGE SCALE GENOMIC DNA]</scope>
    <source>
        <strain evidence="1 2">NBRC 101262</strain>
        <plasmid evidence="1 2">pPP10</plasmid>
    </source>
</reference>